<reference evidence="4 5" key="1">
    <citation type="submission" date="2024-03" db="EMBL/GenBank/DDBJ databases">
        <title>The complete genome of Streptomyces sirii sp.nov.</title>
        <authorList>
            <person name="Zakalyukina Y.V."/>
            <person name="Belik A.R."/>
            <person name="Biryukov M.V."/>
            <person name="Baturina O.A."/>
            <person name="Kabilov M.R."/>
        </authorList>
    </citation>
    <scope>NUCLEOTIDE SEQUENCE [LARGE SCALE GENOMIC DNA]</scope>
    <source>
        <strain evidence="4 5">BP-8</strain>
    </source>
</reference>
<keyword evidence="2" id="KW-1133">Transmembrane helix</keyword>
<keyword evidence="2" id="KW-0472">Membrane</keyword>
<organism evidence="4 5">
    <name type="scientific">Streptomyces sirii</name>
    <dbReference type="NCBI Taxonomy" id="3127701"/>
    <lineage>
        <taxon>Bacteria</taxon>
        <taxon>Bacillati</taxon>
        <taxon>Actinomycetota</taxon>
        <taxon>Actinomycetes</taxon>
        <taxon>Kitasatosporales</taxon>
        <taxon>Streptomycetaceae</taxon>
        <taxon>Streptomyces</taxon>
    </lineage>
</organism>
<feature type="compositionally biased region" description="Basic and acidic residues" evidence="1">
    <location>
        <begin position="130"/>
        <end position="145"/>
    </location>
</feature>
<evidence type="ECO:0000256" key="1">
    <source>
        <dbReference type="SAM" id="MobiDB-lite"/>
    </source>
</evidence>
<dbReference type="RefSeq" id="WP_407288828.1">
    <property type="nucleotide sequence ID" value="NZ_CP147982.1"/>
</dbReference>
<evidence type="ECO:0000313" key="4">
    <source>
        <dbReference type="EMBL" id="WXK80929.1"/>
    </source>
</evidence>
<name>A0ABZ2R323_9ACTN</name>
<proteinExistence type="predicted"/>
<accession>A0ABZ2R323</accession>
<evidence type="ECO:0000256" key="2">
    <source>
        <dbReference type="SAM" id="Phobius"/>
    </source>
</evidence>
<dbReference type="Proteomes" id="UP001626628">
    <property type="component" value="Chromosome"/>
</dbReference>
<feature type="signal peptide" evidence="3">
    <location>
        <begin position="1"/>
        <end position="31"/>
    </location>
</feature>
<feature type="transmembrane region" description="Helical" evidence="2">
    <location>
        <begin position="55"/>
        <end position="76"/>
    </location>
</feature>
<keyword evidence="5" id="KW-1185">Reference proteome</keyword>
<gene>
    <name evidence="4" type="ORF">WAB15_35700</name>
</gene>
<dbReference type="EMBL" id="CP147982">
    <property type="protein sequence ID" value="WXK80929.1"/>
    <property type="molecule type" value="Genomic_DNA"/>
</dbReference>
<keyword evidence="2" id="KW-0812">Transmembrane</keyword>
<feature type="region of interest" description="Disordered" evidence="1">
    <location>
        <begin position="117"/>
        <end position="145"/>
    </location>
</feature>
<evidence type="ECO:0000313" key="5">
    <source>
        <dbReference type="Proteomes" id="UP001626628"/>
    </source>
</evidence>
<evidence type="ECO:0000256" key="3">
    <source>
        <dbReference type="SAM" id="SignalP"/>
    </source>
</evidence>
<sequence length="145" mass="14693">MNGLRTAWRTAVSATALAGTVLLLTPQQASACSVGIGYKPSFDIRDLSHPKTCSTGASLGGAGAVAVLVPGALVAASWCAHRKAEKGFGAPAENGSTGPSLALIGYLDAAGVAVSRRRDGEADPVSGFPHRTEQETGGHRADRPL</sequence>
<feature type="chain" id="PRO_5047275239" evidence="3">
    <location>
        <begin position="32"/>
        <end position="145"/>
    </location>
</feature>
<protein>
    <submittedName>
        <fullName evidence="4">Uncharacterized protein</fullName>
    </submittedName>
</protein>
<keyword evidence="3" id="KW-0732">Signal</keyword>